<protein>
    <submittedName>
        <fullName evidence="1">DUF3265 domain-containing protein</fullName>
    </submittedName>
</protein>
<dbReference type="AlphaFoldDB" id="A0AAW4HJP2"/>
<gene>
    <name evidence="1" type="ORF">J0J18_23520</name>
</gene>
<dbReference type="EMBL" id="JAFKOQ010000074">
    <property type="protein sequence ID" value="MBN8124677.1"/>
    <property type="molecule type" value="Genomic_DNA"/>
</dbReference>
<organism evidence="1 2">
    <name type="scientific">Vibrio vulnificus</name>
    <dbReference type="NCBI Taxonomy" id="672"/>
    <lineage>
        <taxon>Bacteria</taxon>
        <taxon>Pseudomonadati</taxon>
        <taxon>Pseudomonadota</taxon>
        <taxon>Gammaproteobacteria</taxon>
        <taxon>Vibrionales</taxon>
        <taxon>Vibrionaceae</taxon>
        <taxon>Vibrio</taxon>
    </lineage>
</organism>
<reference evidence="1" key="1">
    <citation type="submission" date="2021-03" db="EMBL/GenBank/DDBJ databases">
        <title>Study of the foodborne Vibrio vulnificus isolates from China.</title>
        <authorList>
            <person name="Zheng Z."/>
            <person name="Ye L."/>
        </authorList>
    </citation>
    <scope>NUCLEOTIDE SEQUENCE</scope>
    <source>
        <strain evidence="1">Vv1582</strain>
    </source>
</reference>
<comment type="caution">
    <text evidence="1">The sequence shown here is derived from an EMBL/GenBank/DDBJ whole genome shotgun (WGS) entry which is preliminary data.</text>
</comment>
<sequence>VCGDFCGESGVRKLGLCGTHPLTQRYNAVEFITHIKE</sequence>
<name>A0AAW4HJP2_VIBVL</name>
<evidence type="ECO:0000313" key="1">
    <source>
        <dbReference type="EMBL" id="MBN8124677.1"/>
    </source>
</evidence>
<accession>A0AAW4HJP2</accession>
<feature type="non-terminal residue" evidence="1">
    <location>
        <position position="1"/>
    </location>
</feature>
<proteinExistence type="predicted"/>
<dbReference type="Proteomes" id="UP000664056">
    <property type="component" value="Unassembled WGS sequence"/>
</dbReference>
<evidence type="ECO:0000313" key="2">
    <source>
        <dbReference type="Proteomes" id="UP000664056"/>
    </source>
</evidence>